<keyword evidence="8" id="KW-0807">Transducer</keyword>
<feature type="domain" description="G-protein coupled receptors family 1 profile" evidence="10">
    <location>
        <begin position="88"/>
        <end position="173"/>
    </location>
</feature>
<gene>
    <name evidence="11" type="ORF">C7M84_020802</name>
</gene>
<evidence type="ECO:0000313" key="11">
    <source>
        <dbReference type="EMBL" id="ROT61423.1"/>
    </source>
</evidence>
<reference evidence="11 12" key="1">
    <citation type="submission" date="2018-04" db="EMBL/GenBank/DDBJ databases">
        <authorList>
            <person name="Zhang X."/>
            <person name="Yuan J."/>
            <person name="Li F."/>
            <person name="Xiang J."/>
        </authorList>
    </citation>
    <scope>NUCLEOTIDE SEQUENCE [LARGE SCALE GENOMIC DNA]</scope>
    <source>
        <tissue evidence="11">Muscle</tissue>
    </source>
</reference>
<evidence type="ECO:0000256" key="5">
    <source>
        <dbReference type="ARBA" id="ARBA00023040"/>
    </source>
</evidence>
<feature type="transmembrane region" description="Helical" evidence="9">
    <location>
        <begin position="68"/>
        <end position="97"/>
    </location>
</feature>
<dbReference type="PANTHER" id="PTHR24235">
    <property type="entry name" value="NEUROPEPTIDE Y RECEPTOR"/>
    <property type="match status" value="1"/>
</dbReference>
<dbReference type="OrthoDB" id="9046662at2759"/>
<comment type="caution">
    <text evidence="11">The sequence shown here is derived from an EMBL/GenBank/DDBJ whole genome shotgun (WGS) entry which is preliminary data.</text>
</comment>
<evidence type="ECO:0000313" key="12">
    <source>
        <dbReference type="Proteomes" id="UP000283509"/>
    </source>
</evidence>
<accession>A0A423SB90</accession>
<feature type="transmembrane region" description="Helical" evidence="9">
    <location>
        <begin position="109"/>
        <end position="129"/>
    </location>
</feature>
<feature type="transmembrane region" description="Helical" evidence="9">
    <location>
        <begin position="149"/>
        <end position="169"/>
    </location>
</feature>
<dbReference type="AlphaFoldDB" id="A0A423SB90"/>
<feature type="non-terminal residue" evidence="11">
    <location>
        <position position="173"/>
    </location>
</feature>
<dbReference type="GO" id="GO:0016020">
    <property type="term" value="C:membrane"/>
    <property type="evidence" value="ECO:0007669"/>
    <property type="project" value="UniProtKB-SubCell"/>
</dbReference>
<reference evidence="11 12" key="2">
    <citation type="submission" date="2019-01" db="EMBL/GenBank/DDBJ databases">
        <title>The decoding of complex shrimp genome reveals the adaptation for benthos swimmer, frequently molting mechanism and breeding impact on genome.</title>
        <authorList>
            <person name="Sun Y."/>
            <person name="Gao Y."/>
            <person name="Yu Y."/>
        </authorList>
    </citation>
    <scope>NUCLEOTIDE SEQUENCE [LARGE SCALE GENOMIC DNA]</scope>
    <source>
        <tissue evidence="11">Muscle</tissue>
    </source>
</reference>
<keyword evidence="5" id="KW-0297">G-protein coupled receptor</keyword>
<dbReference type="EMBL" id="QCYY01004176">
    <property type="protein sequence ID" value="ROT61423.1"/>
    <property type="molecule type" value="Genomic_DNA"/>
</dbReference>
<dbReference type="Proteomes" id="UP000283509">
    <property type="component" value="Unassembled WGS sequence"/>
</dbReference>
<organism evidence="11 12">
    <name type="scientific">Penaeus vannamei</name>
    <name type="common">Whiteleg shrimp</name>
    <name type="synonym">Litopenaeus vannamei</name>
    <dbReference type="NCBI Taxonomy" id="6689"/>
    <lineage>
        <taxon>Eukaryota</taxon>
        <taxon>Metazoa</taxon>
        <taxon>Ecdysozoa</taxon>
        <taxon>Arthropoda</taxon>
        <taxon>Crustacea</taxon>
        <taxon>Multicrustacea</taxon>
        <taxon>Malacostraca</taxon>
        <taxon>Eumalacostraca</taxon>
        <taxon>Eucarida</taxon>
        <taxon>Decapoda</taxon>
        <taxon>Dendrobranchiata</taxon>
        <taxon>Penaeoidea</taxon>
        <taxon>Penaeidae</taxon>
        <taxon>Penaeus</taxon>
    </lineage>
</organism>
<comment type="similarity">
    <text evidence="2">Belongs to the G-protein coupled receptor 1 family.</text>
</comment>
<sequence length="173" mass="19220">MITFESQVPPANMDPEPLSSLDTIDFEAPNFSLINLVALQENHTSFAHNLSHILTLIEKFEKNRRVSYTAFCTLIFVYSVLIVLGATGNSLVVMAVIRKPAMRTARNVFIINLAISDLLLCLVTMPLTLMELLTQYWPLGDTPFACKLVGTLQATSIFVSTISITAIALDRYH</sequence>
<evidence type="ECO:0000256" key="7">
    <source>
        <dbReference type="ARBA" id="ARBA00023170"/>
    </source>
</evidence>
<dbReference type="PANTHER" id="PTHR24235:SF30">
    <property type="entry name" value="NEUROPEPTIDE F RECEPTOR"/>
    <property type="match status" value="1"/>
</dbReference>
<dbReference type="InterPro" id="IPR000276">
    <property type="entry name" value="GPCR_Rhodpsn"/>
</dbReference>
<keyword evidence="7 11" id="KW-0675">Receptor</keyword>
<evidence type="ECO:0000259" key="10">
    <source>
        <dbReference type="PROSITE" id="PS50262"/>
    </source>
</evidence>
<name>A0A423SB90_PENVA</name>
<evidence type="ECO:0000256" key="4">
    <source>
        <dbReference type="ARBA" id="ARBA00022989"/>
    </source>
</evidence>
<dbReference type="Pfam" id="PF00001">
    <property type="entry name" value="7tm_1"/>
    <property type="match status" value="1"/>
</dbReference>
<keyword evidence="3 9" id="KW-0812">Transmembrane</keyword>
<dbReference type="Gene3D" id="1.20.1070.10">
    <property type="entry name" value="Rhodopsin 7-helix transmembrane proteins"/>
    <property type="match status" value="1"/>
</dbReference>
<evidence type="ECO:0000256" key="1">
    <source>
        <dbReference type="ARBA" id="ARBA00004141"/>
    </source>
</evidence>
<proteinExistence type="inferred from homology"/>
<keyword evidence="6 9" id="KW-0472">Membrane</keyword>
<evidence type="ECO:0000256" key="6">
    <source>
        <dbReference type="ARBA" id="ARBA00023136"/>
    </source>
</evidence>
<evidence type="ECO:0000256" key="9">
    <source>
        <dbReference type="SAM" id="Phobius"/>
    </source>
</evidence>
<evidence type="ECO:0000256" key="2">
    <source>
        <dbReference type="ARBA" id="ARBA00010663"/>
    </source>
</evidence>
<dbReference type="PROSITE" id="PS50262">
    <property type="entry name" value="G_PROTEIN_RECEP_F1_2"/>
    <property type="match status" value="1"/>
</dbReference>
<keyword evidence="4 9" id="KW-1133">Transmembrane helix</keyword>
<dbReference type="InterPro" id="IPR017452">
    <property type="entry name" value="GPCR_Rhodpsn_7TM"/>
</dbReference>
<dbReference type="GO" id="GO:0004930">
    <property type="term" value="F:G protein-coupled receptor activity"/>
    <property type="evidence" value="ECO:0007669"/>
    <property type="project" value="UniProtKB-KW"/>
</dbReference>
<keyword evidence="12" id="KW-1185">Reference proteome</keyword>
<evidence type="ECO:0000256" key="8">
    <source>
        <dbReference type="ARBA" id="ARBA00023224"/>
    </source>
</evidence>
<comment type="subcellular location">
    <subcellularLocation>
        <location evidence="1">Membrane</location>
        <topology evidence="1">Multi-pass membrane protein</topology>
    </subcellularLocation>
</comment>
<evidence type="ECO:0000256" key="3">
    <source>
        <dbReference type="ARBA" id="ARBA00022692"/>
    </source>
</evidence>
<dbReference type="PRINTS" id="PR00237">
    <property type="entry name" value="GPCRRHODOPSN"/>
</dbReference>
<protein>
    <submittedName>
        <fullName evidence="11">Putative neuropeptide Y receptor</fullName>
    </submittedName>
</protein>
<dbReference type="SUPFAM" id="SSF81321">
    <property type="entry name" value="Family A G protein-coupled receptor-like"/>
    <property type="match status" value="1"/>
</dbReference>